<dbReference type="EMBL" id="CAKMRJ010003334">
    <property type="protein sequence ID" value="CAH1430897.1"/>
    <property type="molecule type" value="Genomic_DNA"/>
</dbReference>
<dbReference type="InterPro" id="IPR051222">
    <property type="entry name" value="PPR/CCM1_RNA-binding"/>
</dbReference>
<dbReference type="PANTHER" id="PTHR47942:SF16">
    <property type="entry name" value="PENTATRICOPEPTIDE REPEAT DOMAIN CONTAINING PROTEIN-RELATED"/>
    <property type="match status" value="1"/>
</dbReference>
<evidence type="ECO:0000256" key="2">
    <source>
        <dbReference type="PROSITE-ProRule" id="PRU00708"/>
    </source>
</evidence>
<dbReference type="Pfam" id="PF13041">
    <property type="entry name" value="PPR_2"/>
    <property type="match status" value="4"/>
</dbReference>
<evidence type="ECO:0000313" key="5">
    <source>
        <dbReference type="Proteomes" id="UP001157418"/>
    </source>
</evidence>
<evidence type="ECO:0008006" key="6">
    <source>
        <dbReference type="Google" id="ProtNLM"/>
    </source>
</evidence>
<feature type="region of interest" description="Disordered" evidence="3">
    <location>
        <begin position="16"/>
        <end position="42"/>
    </location>
</feature>
<dbReference type="InterPro" id="IPR002885">
    <property type="entry name" value="PPR_rpt"/>
</dbReference>
<evidence type="ECO:0000256" key="1">
    <source>
        <dbReference type="ARBA" id="ARBA00022737"/>
    </source>
</evidence>
<feature type="repeat" description="PPR" evidence="2">
    <location>
        <begin position="375"/>
        <end position="409"/>
    </location>
</feature>
<dbReference type="AlphaFoldDB" id="A0AAU9MWJ4"/>
<evidence type="ECO:0000256" key="3">
    <source>
        <dbReference type="SAM" id="MobiDB-lite"/>
    </source>
</evidence>
<feature type="repeat" description="PPR" evidence="2">
    <location>
        <begin position="235"/>
        <end position="269"/>
    </location>
</feature>
<dbReference type="InterPro" id="IPR011990">
    <property type="entry name" value="TPR-like_helical_dom_sf"/>
</dbReference>
<organism evidence="4 5">
    <name type="scientific">Lactuca virosa</name>
    <dbReference type="NCBI Taxonomy" id="75947"/>
    <lineage>
        <taxon>Eukaryota</taxon>
        <taxon>Viridiplantae</taxon>
        <taxon>Streptophyta</taxon>
        <taxon>Embryophyta</taxon>
        <taxon>Tracheophyta</taxon>
        <taxon>Spermatophyta</taxon>
        <taxon>Magnoliopsida</taxon>
        <taxon>eudicotyledons</taxon>
        <taxon>Gunneridae</taxon>
        <taxon>Pentapetalae</taxon>
        <taxon>asterids</taxon>
        <taxon>campanulids</taxon>
        <taxon>Asterales</taxon>
        <taxon>Asteraceae</taxon>
        <taxon>Cichorioideae</taxon>
        <taxon>Cichorieae</taxon>
        <taxon>Lactucinae</taxon>
        <taxon>Lactuca</taxon>
    </lineage>
</organism>
<evidence type="ECO:0000313" key="4">
    <source>
        <dbReference type="EMBL" id="CAH1430897.1"/>
    </source>
</evidence>
<comment type="caution">
    <text evidence="4">The sequence shown here is derived from an EMBL/GenBank/DDBJ whole genome shotgun (WGS) entry which is preliminary data.</text>
</comment>
<sequence length="622" mass="70661">MVYLGLLKQHPSFACTSDQNPLPSHFAPTQPQPPETGAKSPAITTTRLPYSSLHRKLKVLIDNLNSSYIFYFFCFYNFNLKDYLDDLHKPSKSCSIASQNSNYQVKTQSTITTSQRYHHSVQCRGICLDRITDSGVDSWKRNRINETNFTERHSESSNRIFVNNNEQTNNDLLQNLCKKWELIKAARLVAVMTRRNQIPHFDSCIKLIRGLIKIDYIDRASEVLESMVMSGGVPDIITYNMLITGLCKNKQIISAIDLLEGMSLSGCPPDVISYNAIIRVMLEHGYIHQAVSFWKDQLSKGCPPYTSTITVLVELVCKSRGVIRAIEILQDLSIDGCYPDLVTYNAMINVTSKRGDFGDTILILHDLLSHGMKPNTVMYTTLLHSFFNHGYLDEVDEIISLMNEASQSPTMVTYNILIRGFCKHGFLDRAIGFFNEMVSSNYSPDIITYNTLLRATCDEGMTDVSLEILKCLGDKDSNTPPSLVTYNIVIDGLAKRGDMEKAVDLYQKMMKEKVIVPDDVTHRSLIWGFCHADMVDEAMEILKVMDRKNHRATHSTYKYIIHKLCEYKKVEGAIQVLKMLVSSPYKPYSEKFYSDMLSGLATNGMNNQAKELHQKLIEWKAV</sequence>
<feature type="repeat" description="PPR" evidence="2">
    <location>
        <begin position="518"/>
        <end position="552"/>
    </location>
</feature>
<feature type="repeat" description="PPR" evidence="2">
    <location>
        <begin position="482"/>
        <end position="517"/>
    </location>
</feature>
<dbReference type="PANTHER" id="PTHR47942">
    <property type="entry name" value="TETRATRICOPEPTIDE REPEAT (TPR)-LIKE SUPERFAMILY PROTEIN-RELATED"/>
    <property type="match status" value="1"/>
</dbReference>
<gene>
    <name evidence="4" type="ORF">LVIROSA_LOCUS17640</name>
</gene>
<feature type="repeat" description="PPR" evidence="2">
    <location>
        <begin position="270"/>
        <end position="304"/>
    </location>
</feature>
<feature type="repeat" description="PPR" evidence="2">
    <location>
        <begin position="410"/>
        <end position="444"/>
    </location>
</feature>
<feature type="repeat" description="PPR" evidence="2">
    <location>
        <begin position="340"/>
        <end position="374"/>
    </location>
</feature>
<protein>
    <recommendedName>
        <fullName evidence="6">Pentacotripeptide-repeat region of PRORP domain-containing protein</fullName>
    </recommendedName>
</protein>
<dbReference type="PROSITE" id="PS51375">
    <property type="entry name" value="PPR"/>
    <property type="match status" value="7"/>
</dbReference>
<dbReference type="Proteomes" id="UP001157418">
    <property type="component" value="Unassembled WGS sequence"/>
</dbReference>
<dbReference type="NCBIfam" id="TIGR00756">
    <property type="entry name" value="PPR"/>
    <property type="match status" value="5"/>
</dbReference>
<accession>A0AAU9MWJ4</accession>
<keyword evidence="5" id="KW-1185">Reference proteome</keyword>
<reference evidence="4 5" key="1">
    <citation type="submission" date="2022-01" db="EMBL/GenBank/DDBJ databases">
        <authorList>
            <person name="Xiong W."/>
            <person name="Schranz E."/>
        </authorList>
    </citation>
    <scope>NUCLEOTIDE SEQUENCE [LARGE SCALE GENOMIC DNA]</scope>
</reference>
<name>A0AAU9MWJ4_9ASTR</name>
<keyword evidence="1" id="KW-0677">Repeat</keyword>
<dbReference type="Gene3D" id="1.25.40.10">
    <property type="entry name" value="Tetratricopeptide repeat domain"/>
    <property type="match status" value="4"/>
</dbReference>
<proteinExistence type="predicted"/>